<dbReference type="OrthoDB" id="525163at2759"/>
<dbReference type="Proteomes" id="UP000708148">
    <property type="component" value="Unassembled WGS sequence"/>
</dbReference>
<name>A0A8S1JE33_9CHLO</name>
<protein>
    <submittedName>
        <fullName evidence="1">Uncharacterized protein</fullName>
    </submittedName>
</protein>
<dbReference type="AlphaFoldDB" id="A0A8S1JE33"/>
<dbReference type="PANTHER" id="PTHR34687">
    <property type="entry name" value="CHAPERONE PROTEIN DNAJ-LIKE PROTEIN"/>
    <property type="match status" value="1"/>
</dbReference>
<reference evidence="1" key="1">
    <citation type="submission" date="2020-12" db="EMBL/GenBank/DDBJ databases">
        <authorList>
            <person name="Iha C."/>
        </authorList>
    </citation>
    <scope>NUCLEOTIDE SEQUENCE</scope>
</reference>
<proteinExistence type="predicted"/>
<comment type="caution">
    <text evidence="1">The sequence shown here is derived from an EMBL/GenBank/DDBJ whole genome shotgun (WGS) entry which is preliminary data.</text>
</comment>
<accession>A0A8S1JE33</accession>
<gene>
    <name evidence="1" type="ORF">OSTQU699_LOCUS9840</name>
</gene>
<keyword evidence="2" id="KW-1185">Reference proteome</keyword>
<organism evidence="1 2">
    <name type="scientific">Ostreobium quekettii</name>
    <dbReference type="NCBI Taxonomy" id="121088"/>
    <lineage>
        <taxon>Eukaryota</taxon>
        <taxon>Viridiplantae</taxon>
        <taxon>Chlorophyta</taxon>
        <taxon>core chlorophytes</taxon>
        <taxon>Ulvophyceae</taxon>
        <taxon>TCBD clade</taxon>
        <taxon>Bryopsidales</taxon>
        <taxon>Ostreobineae</taxon>
        <taxon>Ostreobiaceae</taxon>
        <taxon>Ostreobium</taxon>
    </lineage>
</organism>
<evidence type="ECO:0000313" key="2">
    <source>
        <dbReference type="Proteomes" id="UP000708148"/>
    </source>
</evidence>
<sequence>MRLGLPGRRGPAVAAWHPMVGRRLAVGRSFAPERRRGARSVAATVCMADLFSAASAVPAVASSVAVAWGALMLTQSAGHASQIGEPCPACGGTGLETCFCSRWSDGDAGCQSCNHTGYMKCRSCGGGGTAVPIALTVRKDDSAGRPL</sequence>
<dbReference type="PANTHER" id="PTHR34687:SF1">
    <property type="entry name" value="CHAPERONE PROTEIN DNAJ-LIKE PROTEIN"/>
    <property type="match status" value="1"/>
</dbReference>
<dbReference type="EMBL" id="CAJHUC010002883">
    <property type="protein sequence ID" value="CAD7704485.1"/>
    <property type="molecule type" value="Genomic_DNA"/>
</dbReference>
<evidence type="ECO:0000313" key="1">
    <source>
        <dbReference type="EMBL" id="CAD7704485.1"/>
    </source>
</evidence>